<proteinExistence type="predicted"/>
<evidence type="ECO:0000313" key="1">
    <source>
        <dbReference type="EMBL" id="VIO60192.1"/>
    </source>
</evidence>
<dbReference type="AlphaFoldDB" id="A0A4U9F542"/>
<dbReference type="EMBL" id="CAAKMV010000142">
    <property type="protein sequence ID" value="VIO60192.1"/>
    <property type="molecule type" value="Genomic_DNA"/>
</dbReference>
<sequence>MWLAVATTDVITSRESGKEFGPKVMPVVSPQRAYSSRFVFLAIAVMKSHRRISRDGNGKFCARTSATARISSLTNNGVIEFDPESTLSVM</sequence>
<organism evidence="1">
    <name type="scientific">Gibberella zeae</name>
    <name type="common">Wheat head blight fungus</name>
    <name type="synonym">Fusarium graminearum</name>
    <dbReference type="NCBI Taxonomy" id="5518"/>
    <lineage>
        <taxon>Eukaryota</taxon>
        <taxon>Fungi</taxon>
        <taxon>Dikarya</taxon>
        <taxon>Ascomycota</taxon>
        <taxon>Pezizomycotina</taxon>
        <taxon>Sordariomycetes</taxon>
        <taxon>Hypocreomycetidae</taxon>
        <taxon>Hypocreales</taxon>
        <taxon>Nectriaceae</taxon>
        <taxon>Fusarium</taxon>
    </lineage>
</organism>
<gene>
    <name evidence="1" type="ORF">FUG_LOCUS387010</name>
</gene>
<protein>
    <submittedName>
        <fullName evidence="1">Uncharacterized protein</fullName>
    </submittedName>
</protein>
<reference evidence="1" key="1">
    <citation type="submission" date="2019-04" db="EMBL/GenBank/DDBJ databases">
        <authorList>
            <person name="Melise S."/>
            <person name="Noan J."/>
            <person name="Okalmin O."/>
        </authorList>
    </citation>
    <scope>NUCLEOTIDE SEQUENCE</scope>
    <source>
        <strain evidence="1">FN9</strain>
    </source>
</reference>
<accession>A0A4U9F542</accession>
<name>A0A4U9F542_GIBZA</name>